<dbReference type="Gene3D" id="2.130.10.10">
    <property type="entry name" value="YVTN repeat-like/Quinoprotein amine dehydrogenase"/>
    <property type="match status" value="1"/>
</dbReference>
<gene>
    <name evidence="5" type="ORF">RFI_36926</name>
</gene>
<keyword evidence="6" id="KW-1185">Reference proteome</keyword>
<dbReference type="PANTHER" id="PTHR19855">
    <property type="entry name" value="WD40 REPEAT PROTEIN 12, 37"/>
    <property type="match status" value="1"/>
</dbReference>
<protein>
    <submittedName>
        <fullName evidence="5">WD-40 repeat protein</fullName>
    </submittedName>
</protein>
<evidence type="ECO:0000256" key="4">
    <source>
        <dbReference type="SAM" id="Phobius"/>
    </source>
</evidence>
<dbReference type="PANTHER" id="PTHR19855:SF36">
    <property type="entry name" value="F-BOX_WD REPEAT-CONTAINING PROTEIN A-LIKE PROTEIN"/>
    <property type="match status" value="1"/>
</dbReference>
<feature type="transmembrane region" description="Helical" evidence="4">
    <location>
        <begin position="160"/>
        <end position="180"/>
    </location>
</feature>
<dbReference type="PRINTS" id="PR00320">
    <property type="entry name" value="GPROTEINBRPT"/>
</dbReference>
<feature type="repeat" description="WD" evidence="3">
    <location>
        <begin position="33"/>
        <end position="77"/>
    </location>
</feature>
<dbReference type="Pfam" id="PF00400">
    <property type="entry name" value="WD40"/>
    <property type="match status" value="3"/>
</dbReference>
<feature type="non-terminal residue" evidence="5">
    <location>
        <position position="1"/>
    </location>
</feature>
<evidence type="ECO:0000256" key="2">
    <source>
        <dbReference type="ARBA" id="ARBA00022737"/>
    </source>
</evidence>
<organism evidence="5 6">
    <name type="scientific">Reticulomyxa filosa</name>
    <dbReference type="NCBI Taxonomy" id="46433"/>
    <lineage>
        <taxon>Eukaryota</taxon>
        <taxon>Sar</taxon>
        <taxon>Rhizaria</taxon>
        <taxon>Retaria</taxon>
        <taxon>Foraminifera</taxon>
        <taxon>Monothalamids</taxon>
        <taxon>Reticulomyxidae</taxon>
        <taxon>Reticulomyxa</taxon>
    </lineage>
</organism>
<accession>X6LIH9</accession>
<feature type="repeat" description="WD" evidence="3">
    <location>
        <begin position="105"/>
        <end position="129"/>
    </location>
</feature>
<keyword evidence="2" id="KW-0677">Repeat</keyword>
<keyword evidence="4" id="KW-0472">Membrane</keyword>
<dbReference type="InterPro" id="IPR019775">
    <property type="entry name" value="WD40_repeat_CS"/>
</dbReference>
<keyword evidence="4" id="KW-1133">Transmembrane helix</keyword>
<dbReference type="PROSITE" id="PS50082">
    <property type="entry name" value="WD_REPEATS_2"/>
    <property type="match status" value="3"/>
</dbReference>
<dbReference type="EMBL" id="ASPP01040815">
    <property type="protein sequence ID" value="ETO00515.1"/>
    <property type="molecule type" value="Genomic_DNA"/>
</dbReference>
<dbReference type="InterPro" id="IPR015943">
    <property type="entry name" value="WD40/YVTN_repeat-like_dom_sf"/>
</dbReference>
<dbReference type="PROSITE" id="PS00678">
    <property type="entry name" value="WD_REPEATS_1"/>
    <property type="match status" value="3"/>
</dbReference>
<dbReference type="SMART" id="SM00320">
    <property type="entry name" value="WD40"/>
    <property type="match status" value="2"/>
</dbReference>
<comment type="caution">
    <text evidence="5">The sequence shown here is derived from an EMBL/GenBank/DDBJ whole genome shotgun (WGS) entry which is preliminary data.</text>
</comment>
<dbReference type="InterPro" id="IPR036322">
    <property type="entry name" value="WD40_repeat_dom_sf"/>
</dbReference>
<dbReference type="Proteomes" id="UP000023152">
    <property type="component" value="Unassembled WGS sequence"/>
</dbReference>
<keyword evidence="1 3" id="KW-0853">WD repeat</keyword>
<dbReference type="SUPFAM" id="SSF50978">
    <property type="entry name" value="WD40 repeat-like"/>
    <property type="match status" value="1"/>
</dbReference>
<dbReference type="PROSITE" id="PS50294">
    <property type="entry name" value="WD_REPEATS_REGION"/>
    <property type="match status" value="1"/>
</dbReference>
<evidence type="ECO:0000313" key="5">
    <source>
        <dbReference type="EMBL" id="ETO00515.1"/>
    </source>
</evidence>
<evidence type="ECO:0000313" key="6">
    <source>
        <dbReference type="Proteomes" id="UP000023152"/>
    </source>
</evidence>
<name>X6LIH9_RETFI</name>
<dbReference type="AlphaFoldDB" id="X6LIH9"/>
<sequence>GIIGGNGYTVCSGSWDKTIRIWDIETTKQLNLFKGHEHKLMSVKYGPNGSLLNTVLSGSQDKTLRLWDIRSDKQIQIFHGHTDIICAVDYLPFMVKNTNKITGCNVICSGSRDNTIRFWDVRSNKNELYAMKGDDKTDGGILCLKFIKLKKKENDNMSHLYLGIIYFYQVFFLKMILNLFEMKIFFVKFFKGIINKNEKFMNAIDFPIWFVSDFVANQTNDIVNIFLLIPVIVAEKQTSDTVFAFFSSFGFYCKKKNKYNIFILIRMLSTKREKTQTILIEGWPKLRFNNFFLRKILNTEIIFDYALFLFNEKRKILK</sequence>
<proteinExistence type="predicted"/>
<evidence type="ECO:0000256" key="1">
    <source>
        <dbReference type="ARBA" id="ARBA00022574"/>
    </source>
</evidence>
<feature type="repeat" description="WD" evidence="3">
    <location>
        <begin position="6"/>
        <end position="32"/>
    </location>
</feature>
<keyword evidence="4" id="KW-0812">Transmembrane</keyword>
<reference evidence="5 6" key="1">
    <citation type="journal article" date="2013" name="Curr. Biol.">
        <title>The Genome of the Foraminiferan Reticulomyxa filosa.</title>
        <authorList>
            <person name="Glockner G."/>
            <person name="Hulsmann N."/>
            <person name="Schleicher M."/>
            <person name="Noegel A.A."/>
            <person name="Eichinger L."/>
            <person name="Gallinger C."/>
            <person name="Pawlowski J."/>
            <person name="Sierra R."/>
            <person name="Euteneuer U."/>
            <person name="Pillet L."/>
            <person name="Moustafa A."/>
            <person name="Platzer M."/>
            <person name="Groth M."/>
            <person name="Szafranski K."/>
            <person name="Schliwa M."/>
        </authorList>
    </citation>
    <scope>NUCLEOTIDE SEQUENCE [LARGE SCALE GENOMIC DNA]</scope>
</reference>
<evidence type="ECO:0000256" key="3">
    <source>
        <dbReference type="PROSITE-ProRule" id="PRU00221"/>
    </source>
</evidence>
<dbReference type="InterPro" id="IPR001680">
    <property type="entry name" value="WD40_rpt"/>
</dbReference>
<dbReference type="InterPro" id="IPR020472">
    <property type="entry name" value="WD40_PAC1"/>
</dbReference>